<dbReference type="AlphaFoldDB" id="A0AAD6ULU7"/>
<feature type="compositionally biased region" description="Low complexity" evidence="1">
    <location>
        <begin position="58"/>
        <end position="70"/>
    </location>
</feature>
<protein>
    <submittedName>
        <fullName evidence="2">Uncharacterized protein</fullName>
    </submittedName>
</protein>
<dbReference type="Proteomes" id="UP001219525">
    <property type="component" value="Unassembled WGS sequence"/>
</dbReference>
<sequence length="780" mass="83305">MPFLVPDDLAAAFLASLSDQNSSLPPAIVDLQVLFRSPHATAQRTVPVAQTPAISRLARPLGLPGGSSSTQPPPAPPAAARRRARLTQRAQSEPVDITEGPEDFVATLASLREFSLEPRQTSISTAPGLQPLNPSTPLGRSTSSASSAFIAVGSSGSPALDSNMAPFTPAHLIEPSAITPSSTTPSSSPTLHGPSPLGSSFSPSLFSPLDKNFGTLNFDFIRQGPPSLLSPLSPASSASSHNHAPIEDNDELGSVLGKRTTSRGPAEDSEDDNPPPRLTIVIPSVQSRLARALADQARRDRAAGIAGGGGGDGGGGGGGGRGGPPAHMWTEDCVRRGDRARVSGDASIGMMPCGESTCHSCSGGADEGGEGEGEGEQDDSPAQPNNSQKGQRKRKKADVGWREEPQGGLVVTKRAGELLSDLLTVYNRANREHLDVLLAGLDPASLSMESGSSLATVVNRLVCAAEDDVSEVVKVLVKQDAELRLKELHRMVTLVQLALHVDSLRADAVLKHSTPPTYESLAKQYAGTTPTGTFRDWLSHGKRLLFLCAAGSCYILPIIAALDLRTIFTRKTTLEPDIRSLATALREVKHGLWLPMVRRLMVPMYHINASPGQLKSLEFVYNVPKAQGQSPERLSFGFSDIESSDRVFDSVETQFPQLPTRSKEWNFSNLPSWKPLQNPQLVVLPPVHTIRTPLQYKRTRCPVTKVNRNTFTDVQRGFGEQAEVAENLEDLEVKLTNIHATGALQATYIRPLLGALSPLELRAYEGVILSGQPSWNGLSQ</sequence>
<dbReference type="EMBL" id="JARJCW010000161">
    <property type="protein sequence ID" value="KAJ7189962.1"/>
    <property type="molecule type" value="Genomic_DNA"/>
</dbReference>
<feature type="region of interest" description="Disordered" evidence="1">
    <location>
        <begin position="230"/>
        <end position="279"/>
    </location>
</feature>
<feature type="region of interest" description="Disordered" evidence="1">
    <location>
        <begin position="175"/>
        <end position="199"/>
    </location>
</feature>
<evidence type="ECO:0000313" key="3">
    <source>
        <dbReference type="Proteomes" id="UP001219525"/>
    </source>
</evidence>
<keyword evidence="3" id="KW-1185">Reference proteome</keyword>
<reference evidence="2" key="1">
    <citation type="submission" date="2023-03" db="EMBL/GenBank/DDBJ databases">
        <title>Massive genome expansion in bonnet fungi (Mycena s.s.) driven by repeated elements and novel gene families across ecological guilds.</title>
        <authorList>
            <consortium name="Lawrence Berkeley National Laboratory"/>
            <person name="Harder C.B."/>
            <person name="Miyauchi S."/>
            <person name="Viragh M."/>
            <person name="Kuo A."/>
            <person name="Thoen E."/>
            <person name="Andreopoulos B."/>
            <person name="Lu D."/>
            <person name="Skrede I."/>
            <person name="Drula E."/>
            <person name="Henrissat B."/>
            <person name="Morin E."/>
            <person name="Kohler A."/>
            <person name="Barry K."/>
            <person name="LaButti K."/>
            <person name="Morin E."/>
            <person name="Salamov A."/>
            <person name="Lipzen A."/>
            <person name="Mereny Z."/>
            <person name="Hegedus B."/>
            <person name="Baldrian P."/>
            <person name="Stursova M."/>
            <person name="Weitz H."/>
            <person name="Taylor A."/>
            <person name="Grigoriev I.V."/>
            <person name="Nagy L.G."/>
            <person name="Martin F."/>
            <person name="Kauserud H."/>
        </authorList>
    </citation>
    <scope>NUCLEOTIDE SEQUENCE</scope>
    <source>
        <strain evidence="2">9144</strain>
    </source>
</reference>
<feature type="compositionally biased region" description="Polar residues" evidence="1">
    <location>
        <begin position="380"/>
        <end position="389"/>
    </location>
</feature>
<proteinExistence type="predicted"/>
<feature type="region of interest" description="Disordered" evidence="1">
    <location>
        <begin position="302"/>
        <end position="330"/>
    </location>
</feature>
<feature type="region of interest" description="Disordered" evidence="1">
    <location>
        <begin position="58"/>
        <end position="101"/>
    </location>
</feature>
<feature type="compositionally biased region" description="Gly residues" evidence="1">
    <location>
        <begin position="305"/>
        <end position="323"/>
    </location>
</feature>
<feature type="compositionally biased region" description="Low complexity" evidence="1">
    <location>
        <begin position="179"/>
        <end position="199"/>
    </location>
</feature>
<name>A0AAD6ULU7_9AGAR</name>
<feature type="compositionally biased region" description="Acidic residues" evidence="1">
    <location>
        <begin position="367"/>
        <end position="379"/>
    </location>
</feature>
<organism evidence="2 3">
    <name type="scientific">Mycena pura</name>
    <dbReference type="NCBI Taxonomy" id="153505"/>
    <lineage>
        <taxon>Eukaryota</taxon>
        <taxon>Fungi</taxon>
        <taxon>Dikarya</taxon>
        <taxon>Basidiomycota</taxon>
        <taxon>Agaricomycotina</taxon>
        <taxon>Agaricomycetes</taxon>
        <taxon>Agaricomycetidae</taxon>
        <taxon>Agaricales</taxon>
        <taxon>Marasmiineae</taxon>
        <taxon>Mycenaceae</taxon>
        <taxon>Mycena</taxon>
    </lineage>
</organism>
<accession>A0AAD6ULU7</accession>
<evidence type="ECO:0000256" key="1">
    <source>
        <dbReference type="SAM" id="MobiDB-lite"/>
    </source>
</evidence>
<feature type="region of interest" description="Disordered" evidence="1">
    <location>
        <begin position="119"/>
        <end position="143"/>
    </location>
</feature>
<feature type="compositionally biased region" description="Low complexity" evidence="1">
    <location>
        <begin position="230"/>
        <end position="240"/>
    </location>
</feature>
<gene>
    <name evidence="2" type="ORF">GGX14DRAFT_580265</name>
</gene>
<comment type="caution">
    <text evidence="2">The sequence shown here is derived from an EMBL/GenBank/DDBJ whole genome shotgun (WGS) entry which is preliminary data.</text>
</comment>
<feature type="region of interest" description="Disordered" evidence="1">
    <location>
        <begin position="357"/>
        <end position="402"/>
    </location>
</feature>
<evidence type="ECO:0000313" key="2">
    <source>
        <dbReference type="EMBL" id="KAJ7189962.1"/>
    </source>
</evidence>